<proteinExistence type="predicted"/>
<dbReference type="GO" id="GO:0016301">
    <property type="term" value="F:kinase activity"/>
    <property type="evidence" value="ECO:0007669"/>
    <property type="project" value="UniProtKB-KW"/>
</dbReference>
<sequence>MDPRLDRAQGPTIGFAFDHVLTMDTLVENGNEAASLSERILALLRLQNSAEKPSFPSMKLSSHRLAQLLVHAAQAGSYTSTCGRQAFADAVWNYCEDEEPHCREFQAATLVAAAVSLGLDSPNLSVEDTLVRAIDVAASLEPRGEWSPEPDVVAATRRAMNIVSDMNASAESPLERLVEEIGAGDSLSQIVPMTFALASRYQDRRILTSPLRLGVHSSTILSTACALVGAVRGADFLRSYGARMVEESLRFDPNENAKRILSCRVPYPGDPLVPDGPSCPIAPSGPSSFEDTDSGENTRQRYFPSVAPHVSLKALRADAQLGRVVFLGELFADHIMHGHKYPEFGEHVWASDRGWTAGGCYRAMEAARHMGAQVVSLCPIGQGPNARIIAQALRRMNIIDAGPHLSGVDNGYRLQFSADEGYRMILRGTNSDWHMTLSTTTPLPSLASREWAESLQALGPSDILWIDGALMGHEPTAQALNEALRGLPEHVRVVFDGASDEGVPGNLPLDNVLVSLRVGNHTTFREHFGVDSSLARYNDRPEHQATALCLLSERHIVLRNADNEALFVRPTLDDARILSPSLTRVPGPPFSPTVRAERMADVHSGTLAACLALGMSAERGVLLANCAAALGTLTSLSARDAIETAATGLKSRDQA</sequence>
<dbReference type="Proteomes" id="UP000424490">
    <property type="component" value="Chromosome"/>
</dbReference>
<reference evidence="2 3" key="1">
    <citation type="submission" date="2019-11" db="EMBL/GenBank/DDBJ databases">
        <title>FDA dAtabase for Regulatory Grade micrObial Sequences (FDA-ARGOS): Supporting development and validation of Infectious Disease Dx tests.</title>
        <authorList>
            <person name="Stonesifer R."/>
            <person name="Tallon L."/>
            <person name="Sadzewicz L."/>
            <person name="Vavikolanu K."/>
            <person name="Mehta A."/>
            <person name="Aluvathingal J."/>
            <person name="Nadendla S."/>
            <person name="Myers T."/>
            <person name="Yan Y."/>
            <person name="Sichtig H."/>
        </authorList>
    </citation>
    <scope>NUCLEOTIDE SEQUENCE [LARGE SCALE GENOMIC DNA]</scope>
    <source>
        <strain evidence="2 3">FDAARGOS_732</strain>
    </source>
</reference>
<evidence type="ECO:0000313" key="2">
    <source>
        <dbReference type="EMBL" id="QGS10343.1"/>
    </source>
</evidence>
<gene>
    <name evidence="2" type="ORF">FOC40_02285</name>
</gene>
<keyword evidence="2" id="KW-0418">Kinase</keyword>
<dbReference type="SUPFAM" id="SSF53613">
    <property type="entry name" value="Ribokinase-like"/>
    <property type="match status" value="1"/>
</dbReference>
<dbReference type="AlphaFoldDB" id="A0A857A8G8"/>
<evidence type="ECO:0000313" key="3">
    <source>
        <dbReference type="Proteomes" id="UP000424490"/>
    </source>
</evidence>
<feature type="region of interest" description="Disordered" evidence="1">
    <location>
        <begin position="274"/>
        <end position="297"/>
    </location>
</feature>
<name>A0A857A8G8_9ACTO</name>
<dbReference type="Gene3D" id="1.10.4080.10">
    <property type="entry name" value="ADP-ribosylation/Crystallin J1"/>
    <property type="match status" value="1"/>
</dbReference>
<organism evidence="2 3">
    <name type="scientific">Schaalia odontolytica</name>
    <dbReference type="NCBI Taxonomy" id="1660"/>
    <lineage>
        <taxon>Bacteria</taxon>
        <taxon>Bacillati</taxon>
        <taxon>Actinomycetota</taxon>
        <taxon>Actinomycetes</taxon>
        <taxon>Actinomycetales</taxon>
        <taxon>Actinomycetaceae</taxon>
        <taxon>Schaalia</taxon>
    </lineage>
</organism>
<protein>
    <submittedName>
        <fullName evidence="2">Carbohydrate kinase</fullName>
    </submittedName>
</protein>
<evidence type="ECO:0000256" key="1">
    <source>
        <dbReference type="SAM" id="MobiDB-lite"/>
    </source>
</evidence>
<dbReference type="Gene3D" id="3.40.1190.20">
    <property type="match status" value="1"/>
</dbReference>
<keyword evidence="2" id="KW-0808">Transferase</keyword>
<dbReference type="EMBL" id="CP046315">
    <property type="protein sequence ID" value="QGS10343.1"/>
    <property type="molecule type" value="Genomic_DNA"/>
</dbReference>
<accession>A0A857A8G8</accession>
<dbReference type="InterPro" id="IPR036705">
    <property type="entry name" value="Ribosyl_crysJ1_sf"/>
</dbReference>
<dbReference type="RefSeq" id="WP_003795891.1">
    <property type="nucleotide sequence ID" value="NZ_CP046315.1"/>
</dbReference>
<dbReference type="InterPro" id="IPR029056">
    <property type="entry name" value="Ribokinase-like"/>
</dbReference>